<keyword evidence="3" id="KW-1185">Reference proteome</keyword>
<gene>
    <name evidence="2" type="ORF">SAMN05421789_11826</name>
</gene>
<reference evidence="3" key="1">
    <citation type="submission" date="2017-01" db="EMBL/GenBank/DDBJ databases">
        <authorList>
            <person name="Varghese N."/>
            <person name="Submissions S."/>
        </authorList>
    </citation>
    <scope>NUCLEOTIDE SEQUENCE [LARGE SCALE GENOMIC DNA]</scope>
    <source>
        <strain evidence="3">DSM 23145</strain>
    </source>
</reference>
<feature type="signal peptide" evidence="1">
    <location>
        <begin position="1"/>
        <end position="21"/>
    </location>
</feature>
<feature type="chain" id="PRO_5013020959" evidence="1">
    <location>
        <begin position="22"/>
        <end position="247"/>
    </location>
</feature>
<dbReference type="AlphaFoldDB" id="A0A1N7NXQ4"/>
<evidence type="ECO:0000313" key="3">
    <source>
        <dbReference type="Proteomes" id="UP000185839"/>
    </source>
</evidence>
<protein>
    <submittedName>
        <fullName evidence="2">Uncharacterized protein</fullName>
    </submittedName>
</protein>
<dbReference type="STRING" id="713588.SAMN05421789_11826"/>
<sequence length="247" mass="28397">MKKTITLVAFLCFQMMFWAQLVPTKVKALETKKIIKTEVGKKDKDDAAKDQLVSYEFSLNSIAIAEASRNTIDNNDCRQTWGEVNVTFRELDANGEINVNVPPIKTDLNQKNLFDIFAGDNAFHRSNSYYGDNREVDSNNYIKRISVRVSEKLVKERRIVAVVECVMKNAHKDNDFASFDHLRMTEKKIVYFYLEDIPSKEEVMLVKTDGYYSVYTARGGTVVSSAYQGNPDDSHRIWLFFTVKKKS</sequence>
<dbReference type="Proteomes" id="UP000185839">
    <property type="component" value="Unassembled WGS sequence"/>
</dbReference>
<dbReference type="EMBL" id="FTOI01000018">
    <property type="protein sequence ID" value="SIT03019.1"/>
    <property type="molecule type" value="Genomic_DNA"/>
</dbReference>
<proteinExistence type="predicted"/>
<evidence type="ECO:0000313" key="2">
    <source>
        <dbReference type="EMBL" id="SIT03019.1"/>
    </source>
</evidence>
<dbReference type="OrthoDB" id="1492933at2"/>
<accession>A0A1N7NXQ4</accession>
<organism evidence="2 3">
    <name type="scientific">Kaistella chaponensis</name>
    <dbReference type="NCBI Taxonomy" id="713588"/>
    <lineage>
        <taxon>Bacteria</taxon>
        <taxon>Pseudomonadati</taxon>
        <taxon>Bacteroidota</taxon>
        <taxon>Flavobacteriia</taxon>
        <taxon>Flavobacteriales</taxon>
        <taxon>Weeksellaceae</taxon>
        <taxon>Chryseobacterium group</taxon>
        <taxon>Kaistella</taxon>
    </lineage>
</organism>
<dbReference type="RefSeq" id="WP_143745573.1">
    <property type="nucleotide sequence ID" value="NZ_FTOI01000018.1"/>
</dbReference>
<name>A0A1N7NXQ4_9FLAO</name>
<evidence type="ECO:0000256" key="1">
    <source>
        <dbReference type="SAM" id="SignalP"/>
    </source>
</evidence>
<keyword evidence="1" id="KW-0732">Signal</keyword>